<reference evidence="2 3" key="1">
    <citation type="submission" date="2020-05" db="EMBL/GenBank/DDBJ databases">
        <title>Complete closed genome sequence of Defluviicoccus vanus.</title>
        <authorList>
            <person name="Bessarab I."/>
            <person name="Arumugam K."/>
            <person name="Maszenan A.M."/>
            <person name="Seviour R.J."/>
            <person name="Williams R.B."/>
        </authorList>
    </citation>
    <scope>NUCLEOTIDE SEQUENCE [LARGE SCALE GENOMIC DNA]</scope>
    <source>
        <strain evidence="2 3">Ben 114</strain>
    </source>
</reference>
<protein>
    <recommendedName>
        <fullName evidence="4">PAS domain-containing protein</fullName>
    </recommendedName>
</protein>
<dbReference type="KEGG" id="dvn:HQ394_06095"/>
<organism evidence="2 3">
    <name type="scientific">Defluviicoccus vanus</name>
    <dbReference type="NCBI Taxonomy" id="111831"/>
    <lineage>
        <taxon>Bacteria</taxon>
        <taxon>Pseudomonadati</taxon>
        <taxon>Pseudomonadota</taxon>
        <taxon>Alphaproteobacteria</taxon>
        <taxon>Rhodospirillales</taxon>
        <taxon>Rhodospirillaceae</taxon>
        <taxon>Defluviicoccus</taxon>
    </lineage>
</organism>
<accession>A0A7H1MZW3</accession>
<dbReference type="EMBL" id="CP053923">
    <property type="protein sequence ID" value="QNT68999.1"/>
    <property type="molecule type" value="Genomic_DNA"/>
</dbReference>
<keyword evidence="3" id="KW-1185">Reference proteome</keyword>
<name>A0A7H1MZW3_9PROT</name>
<gene>
    <name evidence="2" type="ORF">HQ394_06095</name>
</gene>
<evidence type="ECO:0000313" key="3">
    <source>
        <dbReference type="Proteomes" id="UP000516369"/>
    </source>
</evidence>
<sequence>MALSAVSPIPDVVRGLDAVAVALLSREGGLWDANRGFLALLRGVDLVGELTDVRHVFANPEFDRLLTRQADPVEGVIFRGVITLRDATGRITPLRGAVFAHDQDLLLVAEHDIREMTTLRSKLNAVSDDLEARVREIEQLQKELEVARGLASAALRDRDALLDTLTRDISPRTPRGY</sequence>
<dbReference type="AlphaFoldDB" id="A0A7H1MZW3"/>
<evidence type="ECO:0000256" key="1">
    <source>
        <dbReference type="SAM" id="Coils"/>
    </source>
</evidence>
<proteinExistence type="predicted"/>
<dbReference type="RefSeq" id="WP_190262511.1">
    <property type="nucleotide sequence ID" value="NZ_CP053923.1"/>
</dbReference>
<evidence type="ECO:0008006" key="4">
    <source>
        <dbReference type="Google" id="ProtNLM"/>
    </source>
</evidence>
<dbReference type="Proteomes" id="UP000516369">
    <property type="component" value="Chromosome"/>
</dbReference>
<evidence type="ECO:0000313" key="2">
    <source>
        <dbReference type="EMBL" id="QNT68999.1"/>
    </source>
</evidence>
<feature type="coiled-coil region" evidence="1">
    <location>
        <begin position="120"/>
        <end position="157"/>
    </location>
</feature>
<keyword evidence="1" id="KW-0175">Coiled coil</keyword>